<accession>A0A0V0YRM9</accession>
<protein>
    <submittedName>
        <fullName evidence="1">Uncharacterized protein</fullName>
    </submittedName>
</protein>
<reference evidence="1 2" key="1">
    <citation type="submission" date="2015-01" db="EMBL/GenBank/DDBJ databases">
        <title>Evolution of Trichinella species and genotypes.</title>
        <authorList>
            <person name="Korhonen P.K."/>
            <person name="Edoardo P."/>
            <person name="Giuseppe L.R."/>
            <person name="Gasser R.B."/>
        </authorList>
    </citation>
    <scope>NUCLEOTIDE SEQUENCE [LARGE SCALE GENOMIC DNA]</scope>
    <source>
        <strain evidence="1">ISS2496</strain>
    </source>
</reference>
<evidence type="ECO:0000313" key="2">
    <source>
        <dbReference type="Proteomes" id="UP000054783"/>
    </source>
</evidence>
<gene>
    <name evidence="1" type="ORF">T12_14895</name>
</gene>
<proteinExistence type="predicted"/>
<dbReference type="AlphaFoldDB" id="A0A0V0YRM9"/>
<name>A0A0V0YRM9_9BILA</name>
<dbReference type="Proteomes" id="UP000054783">
    <property type="component" value="Unassembled WGS sequence"/>
</dbReference>
<evidence type="ECO:0000313" key="1">
    <source>
        <dbReference type="EMBL" id="KRY02442.1"/>
    </source>
</evidence>
<organism evidence="1 2">
    <name type="scientific">Trichinella patagoniensis</name>
    <dbReference type="NCBI Taxonomy" id="990121"/>
    <lineage>
        <taxon>Eukaryota</taxon>
        <taxon>Metazoa</taxon>
        <taxon>Ecdysozoa</taxon>
        <taxon>Nematoda</taxon>
        <taxon>Enoplea</taxon>
        <taxon>Dorylaimia</taxon>
        <taxon>Trichinellida</taxon>
        <taxon>Trichinellidae</taxon>
        <taxon>Trichinella</taxon>
    </lineage>
</organism>
<dbReference type="EMBL" id="JYDQ01003835">
    <property type="protein sequence ID" value="KRY02442.1"/>
    <property type="molecule type" value="Genomic_DNA"/>
</dbReference>
<keyword evidence="2" id="KW-1185">Reference proteome</keyword>
<sequence>MTSTFTIQFQNSQVLYIYGSLSLIRKDTFK</sequence>
<comment type="caution">
    <text evidence="1">The sequence shown here is derived from an EMBL/GenBank/DDBJ whole genome shotgun (WGS) entry which is preliminary data.</text>
</comment>